<feature type="binding site" evidence="3">
    <location>
        <position position="22"/>
    </location>
    <ligand>
        <name>Zn(2+)</name>
        <dbReference type="ChEBI" id="CHEBI:29105"/>
    </ligand>
</feature>
<dbReference type="PANTHER" id="PTHR36150:SF1">
    <property type="entry name" value="DNA GYRASE INHIBITOR YACG"/>
    <property type="match status" value="1"/>
</dbReference>
<dbReference type="SUPFAM" id="SSF57716">
    <property type="entry name" value="Glucocorticoid receptor-like (DNA-binding domain)"/>
    <property type="match status" value="1"/>
</dbReference>
<protein>
    <recommendedName>
        <fullName evidence="3">DNA gyrase inhibitor YacG</fullName>
    </recommendedName>
</protein>
<dbReference type="RefSeq" id="WP_173199273.1">
    <property type="nucleotide sequence ID" value="NZ_JABFCX010000003.1"/>
</dbReference>
<name>A0A7Y3RMB9_9PROT</name>
<comment type="similarity">
    <text evidence="3">Belongs to the DNA gyrase inhibitor YacG family.</text>
</comment>
<dbReference type="InterPro" id="IPR013088">
    <property type="entry name" value="Znf_NHR/GATA"/>
</dbReference>
<evidence type="ECO:0000313" key="4">
    <source>
        <dbReference type="EMBL" id="NNU16630.1"/>
    </source>
</evidence>
<reference evidence="4 5" key="1">
    <citation type="submission" date="2020-05" db="EMBL/GenBank/DDBJ databases">
        <title>Parvularcula mediterraneae sp. nov., isolated from polypropylene straw from shallow seawater of the seashore of Laganas in Zakynthos island, Greece.</title>
        <authorList>
            <person name="Szabo I."/>
            <person name="Al-Omari J."/>
            <person name="Rado J."/>
            <person name="Szerdahelyi G.S."/>
        </authorList>
    </citation>
    <scope>NUCLEOTIDE SEQUENCE [LARGE SCALE GENOMIC DNA]</scope>
    <source>
        <strain evidence="4 5">ZS-1/3</strain>
    </source>
</reference>
<feature type="binding site" evidence="3">
    <location>
        <position position="18"/>
    </location>
    <ligand>
        <name>Zn(2+)</name>
        <dbReference type="ChEBI" id="CHEBI:29105"/>
    </ligand>
</feature>
<dbReference type="EMBL" id="JABFCX010000003">
    <property type="protein sequence ID" value="NNU16630.1"/>
    <property type="molecule type" value="Genomic_DNA"/>
</dbReference>
<evidence type="ECO:0000256" key="3">
    <source>
        <dbReference type="HAMAP-Rule" id="MF_00649"/>
    </source>
</evidence>
<dbReference type="GO" id="GO:0008657">
    <property type="term" value="F:DNA topoisomerase type II (double strand cut, ATP-hydrolyzing) inhibitor activity"/>
    <property type="evidence" value="ECO:0007669"/>
    <property type="project" value="UniProtKB-UniRule"/>
</dbReference>
<comment type="subunit">
    <text evidence="3">Interacts with GyrB.</text>
</comment>
<gene>
    <name evidence="3 4" type="primary">yacG</name>
    <name evidence="4" type="ORF">HK107_09885</name>
</gene>
<comment type="function">
    <text evidence="3">Inhibits all the catalytic activities of DNA gyrase by preventing its interaction with DNA. Acts by binding directly to the C-terminal domain of GyrB, which probably disrupts DNA binding by the gyrase.</text>
</comment>
<keyword evidence="2 3" id="KW-0862">Zinc</keyword>
<evidence type="ECO:0000256" key="2">
    <source>
        <dbReference type="ARBA" id="ARBA00022833"/>
    </source>
</evidence>
<dbReference type="InterPro" id="IPR005584">
    <property type="entry name" value="DNA_gyrase_inhibitor_YacG"/>
</dbReference>
<dbReference type="Proteomes" id="UP000536835">
    <property type="component" value="Unassembled WGS sequence"/>
</dbReference>
<dbReference type="GO" id="GO:0006355">
    <property type="term" value="P:regulation of DNA-templated transcription"/>
    <property type="evidence" value="ECO:0007669"/>
    <property type="project" value="InterPro"/>
</dbReference>
<feature type="binding site" evidence="3">
    <location>
        <position position="3"/>
    </location>
    <ligand>
        <name>Zn(2+)</name>
        <dbReference type="ChEBI" id="CHEBI:29105"/>
    </ligand>
</feature>
<evidence type="ECO:0000256" key="1">
    <source>
        <dbReference type="ARBA" id="ARBA00022723"/>
    </source>
</evidence>
<organism evidence="4 5">
    <name type="scientific">Parvularcula mediterranea</name>
    <dbReference type="NCBI Taxonomy" id="2732508"/>
    <lineage>
        <taxon>Bacteria</taxon>
        <taxon>Pseudomonadati</taxon>
        <taxon>Pseudomonadota</taxon>
        <taxon>Alphaproteobacteria</taxon>
        <taxon>Parvularculales</taxon>
        <taxon>Parvularculaceae</taxon>
        <taxon>Parvularcula</taxon>
    </lineage>
</organism>
<proteinExistence type="inferred from homology"/>
<keyword evidence="1 3" id="KW-0479">Metal-binding</keyword>
<accession>A0A7Y3RMB9</accession>
<dbReference type="Pfam" id="PF03884">
    <property type="entry name" value="YacG"/>
    <property type="match status" value="1"/>
</dbReference>
<keyword evidence="5" id="KW-1185">Reference proteome</keyword>
<feature type="binding site" evidence="3">
    <location>
        <position position="6"/>
    </location>
    <ligand>
        <name>Zn(2+)</name>
        <dbReference type="ChEBI" id="CHEBI:29105"/>
    </ligand>
</feature>
<sequence length="56" mass="6314">MRCPICEKQTDKSYEPFCSKRCADVDLGRWLNESYKVGGAEDESAGSTDEDEGLRH</sequence>
<dbReference type="PANTHER" id="PTHR36150">
    <property type="entry name" value="DNA GYRASE INHIBITOR YACG"/>
    <property type="match status" value="1"/>
</dbReference>
<dbReference type="AlphaFoldDB" id="A0A7Y3RMB9"/>
<dbReference type="HAMAP" id="MF_00649">
    <property type="entry name" value="DNA_gyrase_inhibitor_YacG"/>
    <property type="match status" value="1"/>
</dbReference>
<comment type="caution">
    <text evidence="4">The sequence shown here is derived from an EMBL/GenBank/DDBJ whole genome shotgun (WGS) entry which is preliminary data.</text>
</comment>
<dbReference type="GO" id="GO:0008270">
    <property type="term" value="F:zinc ion binding"/>
    <property type="evidence" value="ECO:0007669"/>
    <property type="project" value="UniProtKB-UniRule"/>
</dbReference>
<dbReference type="Gene3D" id="3.30.50.10">
    <property type="entry name" value="Erythroid Transcription Factor GATA-1, subunit A"/>
    <property type="match status" value="1"/>
</dbReference>
<comment type="cofactor">
    <cofactor evidence="3">
        <name>Zn(2+)</name>
        <dbReference type="ChEBI" id="CHEBI:29105"/>
    </cofactor>
    <text evidence="3">Binds 1 zinc ion.</text>
</comment>
<evidence type="ECO:0000313" key="5">
    <source>
        <dbReference type="Proteomes" id="UP000536835"/>
    </source>
</evidence>